<dbReference type="EMBL" id="BLXT01003739">
    <property type="protein sequence ID" value="GFO04384.1"/>
    <property type="molecule type" value="Genomic_DNA"/>
</dbReference>
<name>A0AAV4A9N0_9GAST</name>
<evidence type="ECO:0000313" key="2">
    <source>
        <dbReference type="Proteomes" id="UP000735302"/>
    </source>
</evidence>
<dbReference type="Proteomes" id="UP000735302">
    <property type="component" value="Unassembled WGS sequence"/>
</dbReference>
<comment type="caution">
    <text evidence="1">The sequence shown here is derived from an EMBL/GenBank/DDBJ whole genome shotgun (WGS) entry which is preliminary data.</text>
</comment>
<organism evidence="1 2">
    <name type="scientific">Plakobranchus ocellatus</name>
    <dbReference type="NCBI Taxonomy" id="259542"/>
    <lineage>
        <taxon>Eukaryota</taxon>
        <taxon>Metazoa</taxon>
        <taxon>Spiralia</taxon>
        <taxon>Lophotrochozoa</taxon>
        <taxon>Mollusca</taxon>
        <taxon>Gastropoda</taxon>
        <taxon>Heterobranchia</taxon>
        <taxon>Euthyneura</taxon>
        <taxon>Panpulmonata</taxon>
        <taxon>Sacoglossa</taxon>
        <taxon>Placobranchoidea</taxon>
        <taxon>Plakobranchidae</taxon>
        <taxon>Plakobranchus</taxon>
    </lineage>
</organism>
<dbReference type="GO" id="GO:0003676">
    <property type="term" value="F:nucleic acid binding"/>
    <property type="evidence" value="ECO:0007669"/>
    <property type="project" value="InterPro"/>
</dbReference>
<dbReference type="PANTHER" id="PTHR46060:SF1">
    <property type="entry name" value="MARINER MOS1 TRANSPOSASE-LIKE PROTEIN"/>
    <property type="match status" value="1"/>
</dbReference>
<evidence type="ECO:0000313" key="1">
    <source>
        <dbReference type="EMBL" id="GFO04384.1"/>
    </source>
</evidence>
<dbReference type="InterPro" id="IPR036397">
    <property type="entry name" value="RNaseH_sf"/>
</dbReference>
<reference evidence="1 2" key="1">
    <citation type="journal article" date="2021" name="Elife">
        <title>Chloroplast acquisition without the gene transfer in kleptoplastic sea slugs, Plakobranchus ocellatus.</title>
        <authorList>
            <person name="Maeda T."/>
            <person name="Takahashi S."/>
            <person name="Yoshida T."/>
            <person name="Shimamura S."/>
            <person name="Takaki Y."/>
            <person name="Nagai Y."/>
            <person name="Toyoda A."/>
            <person name="Suzuki Y."/>
            <person name="Arimoto A."/>
            <person name="Ishii H."/>
            <person name="Satoh N."/>
            <person name="Nishiyama T."/>
            <person name="Hasebe M."/>
            <person name="Maruyama T."/>
            <person name="Minagawa J."/>
            <person name="Obokata J."/>
            <person name="Shigenobu S."/>
        </authorList>
    </citation>
    <scope>NUCLEOTIDE SEQUENCE [LARGE SCALE GENOMIC DNA]</scope>
</reference>
<dbReference type="Gene3D" id="3.30.420.10">
    <property type="entry name" value="Ribonuclease H-like superfamily/Ribonuclease H"/>
    <property type="match status" value="1"/>
</dbReference>
<accession>A0AAV4A9N0</accession>
<dbReference type="AlphaFoldDB" id="A0AAV4A9N0"/>
<dbReference type="PANTHER" id="PTHR46060">
    <property type="entry name" value="MARINER MOS1 TRANSPOSASE-LIKE PROTEIN"/>
    <property type="match status" value="1"/>
</dbReference>
<proteinExistence type="predicted"/>
<sequence>MATPIKEWSKLEVRAVVRFLFSKGTKPSEILKQIAETHDEGAMSRSRVYQWCTWFVEGRTSLGDEPMSGRPKTSTNEENTTRVDEVIRCDRRMKIREIALKLEIPKMYNQSNCGTKVTSILTLMVSSDLHNKRLACLSYNRTYIEGFNITDISELFVVSVSNNDKAPGVHASVKALVWIVVALIIFVLAQHITNFTSSRTGEEGDSDRQRMETLIRQRIFSQIKVRKTDTQAYLAGQQIDVIHLEPAVSPDMNPIENVWDILGRHIQEMNPAPKNNNAQLIQSLTNAWSAVLQDQIFHIVNSMRRRCQDIIPAGGGNPGY</sequence>
<keyword evidence="2" id="KW-1185">Reference proteome</keyword>
<gene>
    <name evidence="1" type="ORF">PoB_003088900</name>
</gene>
<dbReference type="InterPro" id="IPR052709">
    <property type="entry name" value="Transposase-MT_Hybrid"/>
</dbReference>
<protein>
    <submittedName>
        <fullName evidence="1">Histone-lysine N-methyltransferase SETMAR</fullName>
    </submittedName>
</protein>